<dbReference type="AlphaFoldDB" id="A5YSD0"/>
<dbReference type="PROSITE" id="PS51257">
    <property type="entry name" value="PROKAR_LIPOPROTEIN"/>
    <property type="match status" value="1"/>
</dbReference>
<dbReference type="Gene3D" id="3.40.30.10">
    <property type="entry name" value="Glutaredoxin"/>
    <property type="match status" value="1"/>
</dbReference>
<dbReference type="GO" id="GO:0046872">
    <property type="term" value="F:metal ion binding"/>
    <property type="evidence" value="ECO:0007669"/>
    <property type="project" value="UniProtKB-KW"/>
</dbReference>
<keyword evidence="4" id="KW-1015">Disulfide bond</keyword>
<feature type="binding site" evidence="3">
    <location>
        <position position="94"/>
    </location>
    <ligand>
        <name>Cu cation</name>
        <dbReference type="ChEBI" id="CHEBI:23378"/>
    </ligand>
</feature>
<feature type="binding site" evidence="3">
    <location>
        <position position="90"/>
    </location>
    <ligand>
        <name>Cu cation</name>
        <dbReference type="ChEBI" id="CHEBI:23378"/>
    </ligand>
</feature>
<dbReference type="Pfam" id="PF02630">
    <property type="entry name" value="SCO1-SenC"/>
    <property type="match status" value="1"/>
</dbReference>
<dbReference type="PANTHER" id="PTHR12151">
    <property type="entry name" value="ELECTRON TRANSPORT PROTIN SCO1/SENC FAMILY MEMBER"/>
    <property type="match status" value="1"/>
</dbReference>
<reference evidence="6" key="1">
    <citation type="journal article" date="2007" name="ISME J.">
        <title>Genomic plasticity in prokaryotes: the case of the square haloarchaeon.</title>
        <authorList>
            <person name="Cuadros-Orellana S."/>
            <person name="Martin-Cuadrado A.B."/>
            <person name="Legault B."/>
            <person name="D'Auria G."/>
            <person name="Zhaxybayeva O."/>
            <person name="Papke R.T."/>
            <person name="Rodriguez-Valera F."/>
        </authorList>
    </citation>
    <scope>NUCLEOTIDE SEQUENCE</scope>
</reference>
<evidence type="ECO:0000259" key="5">
    <source>
        <dbReference type="PROSITE" id="PS51352"/>
    </source>
</evidence>
<protein>
    <submittedName>
        <fullName evidence="6">Regulatory protein PrrC</fullName>
    </submittedName>
</protein>
<feature type="binding site" evidence="3">
    <location>
        <position position="188"/>
    </location>
    <ligand>
        <name>Cu cation</name>
        <dbReference type="ChEBI" id="CHEBI:23378"/>
    </ligand>
</feature>
<keyword evidence="3" id="KW-0479">Metal-binding</keyword>
<evidence type="ECO:0000256" key="3">
    <source>
        <dbReference type="PIRSR" id="PIRSR603782-1"/>
    </source>
</evidence>
<dbReference type="PROSITE" id="PS51352">
    <property type="entry name" value="THIOREDOXIN_2"/>
    <property type="match status" value="1"/>
</dbReference>
<keyword evidence="2 3" id="KW-0186">Copper</keyword>
<dbReference type="EMBL" id="EF583987">
    <property type="protein sequence ID" value="ABQ75887.1"/>
    <property type="molecule type" value="Genomic_DNA"/>
</dbReference>
<dbReference type="InterPro" id="IPR003782">
    <property type="entry name" value="SCO1/SenC"/>
</dbReference>
<dbReference type="PANTHER" id="PTHR12151:SF25">
    <property type="entry name" value="LINALOOL DEHYDRATASE_ISOMERASE DOMAIN-CONTAINING PROTEIN"/>
    <property type="match status" value="1"/>
</dbReference>
<proteinExistence type="inferred from homology"/>
<dbReference type="InterPro" id="IPR036249">
    <property type="entry name" value="Thioredoxin-like_sf"/>
</dbReference>
<name>A5YSD0_9EURY</name>
<sequence>MDRRNYLHAIAGAGAFATAGCLGSTLSFRDSNPNVILAEPEREYTSEELPYPAWGQRVPDVTLPSSIGSQTVTIRDIETPSIVTFFYSHCQTVCPVLIQTVRNIQADAIENDYADQVTFLPTTFDPQRDDAARLREYSKTMNIAVDNDNWQFLRPASPERAKAVVEEEFGVTFERTHPDDMDIYMFAHSALTYLINADGYIERAYRTQAPDISQMITDLKPLREQ</sequence>
<evidence type="ECO:0000256" key="2">
    <source>
        <dbReference type="ARBA" id="ARBA00023008"/>
    </source>
</evidence>
<feature type="domain" description="Thioredoxin" evidence="5">
    <location>
        <begin position="52"/>
        <end position="224"/>
    </location>
</feature>
<evidence type="ECO:0000256" key="4">
    <source>
        <dbReference type="PIRSR" id="PIRSR603782-2"/>
    </source>
</evidence>
<dbReference type="SUPFAM" id="SSF52833">
    <property type="entry name" value="Thioredoxin-like"/>
    <property type="match status" value="1"/>
</dbReference>
<dbReference type="InterPro" id="IPR013766">
    <property type="entry name" value="Thioredoxin_domain"/>
</dbReference>
<evidence type="ECO:0000256" key="1">
    <source>
        <dbReference type="ARBA" id="ARBA00010996"/>
    </source>
</evidence>
<evidence type="ECO:0000313" key="6">
    <source>
        <dbReference type="EMBL" id="ABQ75887.1"/>
    </source>
</evidence>
<accession>A5YSD0</accession>
<comment type="similarity">
    <text evidence="1">Belongs to the SCO1/2 family.</text>
</comment>
<dbReference type="CDD" id="cd02968">
    <property type="entry name" value="SCO"/>
    <property type="match status" value="1"/>
</dbReference>
<feature type="disulfide bond" description="Redox-active" evidence="4">
    <location>
        <begin position="90"/>
        <end position="94"/>
    </location>
</feature>
<organism evidence="6">
    <name type="scientific">uncultured haloarchaeon</name>
    <dbReference type="NCBI Taxonomy" id="160804"/>
    <lineage>
        <taxon>Archaea</taxon>
        <taxon>Methanobacteriati</taxon>
        <taxon>Methanobacteriota</taxon>
        <taxon>Stenosarchaea group</taxon>
        <taxon>Halobacteria</taxon>
        <taxon>Halobacteriales</taxon>
        <taxon>Halobacteriaceae</taxon>
        <taxon>environmental samples</taxon>
    </lineage>
</organism>